<evidence type="ECO:0000313" key="1">
    <source>
        <dbReference type="EMBL" id="OTG23267.1"/>
    </source>
</evidence>
<dbReference type="AlphaFoldDB" id="A0A251UIS2"/>
<gene>
    <name evidence="1" type="ORF">HannXRQ_Chr06g0180541</name>
</gene>
<dbReference type="EMBL" id="CM007895">
    <property type="protein sequence ID" value="OTG23267.1"/>
    <property type="molecule type" value="Genomic_DNA"/>
</dbReference>
<keyword evidence="2" id="KW-1185">Reference proteome</keyword>
<accession>A0A251UIS2</accession>
<evidence type="ECO:0000313" key="2">
    <source>
        <dbReference type="Proteomes" id="UP000215914"/>
    </source>
</evidence>
<protein>
    <submittedName>
        <fullName evidence="1">Uncharacterized protein</fullName>
    </submittedName>
</protein>
<name>A0A251UIS2_HELAN</name>
<dbReference type="InParanoid" id="A0A251UIS2"/>
<proteinExistence type="predicted"/>
<sequence>MMVVLLSHSSNPIEIYGDLMNISASWCSGKRFITLHHFLSFGMFCKDLKLFGFWSKLSYIQSMRFIFIDRLKRKSTSSN</sequence>
<reference evidence="2" key="1">
    <citation type="journal article" date="2017" name="Nature">
        <title>The sunflower genome provides insights into oil metabolism, flowering and Asterid evolution.</title>
        <authorList>
            <person name="Badouin H."/>
            <person name="Gouzy J."/>
            <person name="Grassa C.J."/>
            <person name="Murat F."/>
            <person name="Staton S.E."/>
            <person name="Cottret L."/>
            <person name="Lelandais-Briere C."/>
            <person name="Owens G.L."/>
            <person name="Carrere S."/>
            <person name="Mayjonade B."/>
            <person name="Legrand L."/>
            <person name="Gill N."/>
            <person name="Kane N.C."/>
            <person name="Bowers J.E."/>
            <person name="Hubner S."/>
            <person name="Bellec A."/>
            <person name="Berard A."/>
            <person name="Berges H."/>
            <person name="Blanchet N."/>
            <person name="Boniface M.C."/>
            <person name="Brunel D."/>
            <person name="Catrice O."/>
            <person name="Chaidir N."/>
            <person name="Claudel C."/>
            <person name="Donnadieu C."/>
            <person name="Faraut T."/>
            <person name="Fievet G."/>
            <person name="Helmstetter N."/>
            <person name="King M."/>
            <person name="Knapp S.J."/>
            <person name="Lai Z."/>
            <person name="Le Paslier M.C."/>
            <person name="Lippi Y."/>
            <person name="Lorenzon L."/>
            <person name="Mandel J.R."/>
            <person name="Marage G."/>
            <person name="Marchand G."/>
            <person name="Marquand E."/>
            <person name="Bret-Mestries E."/>
            <person name="Morien E."/>
            <person name="Nambeesan S."/>
            <person name="Nguyen T."/>
            <person name="Pegot-Espagnet P."/>
            <person name="Pouilly N."/>
            <person name="Raftis F."/>
            <person name="Sallet E."/>
            <person name="Schiex T."/>
            <person name="Thomas J."/>
            <person name="Vandecasteele C."/>
            <person name="Vares D."/>
            <person name="Vear F."/>
            <person name="Vautrin S."/>
            <person name="Crespi M."/>
            <person name="Mangin B."/>
            <person name="Burke J.M."/>
            <person name="Salse J."/>
            <person name="Munos S."/>
            <person name="Vincourt P."/>
            <person name="Rieseberg L.H."/>
            <person name="Langlade N.B."/>
        </authorList>
    </citation>
    <scope>NUCLEOTIDE SEQUENCE [LARGE SCALE GENOMIC DNA]</scope>
    <source>
        <strain evidence="2">cv. SF193</strain>
    </source>
</reference>
<organism evidence="1 2">
    <name type="scientific">Helianthus annuus</name>
    <name type="common">Common sunflower</name>
    <dbReference type="NCBI Taxonomy" id="4232"/>
    <lineage>
        <taxon>Eukaryota</taxon>
        <taxon>Viridiplantae</taxon>
        <taxon>Streptophyta</taxon>
        <taxon>Embryophyta</taxon>
        <taxon>Tracheophyta</taxon>
        <taxon>Spermatophyta</taxon>
        <taxon>Magnoliopsida</taxon>
        <taxon>eudicotyledons</taxon>
        <taxon>Gunneridae</taxon>
        <taxon>Pentapetalae</taxon>
        <taxon>asterids</taxon>
        <taxon>campanulids</taxon>
        <taxon>Asterales</taxon>
        <taxon>Asteraceae</taxon>
        <taxon>Asteroideae</taxon>
        <taxon>Heliantheae alliance</taxon>
        <taxon>Heliantheae</taxon>
        <taxon>Helianthus</taxon>
    </lineage>
</organism>
<dbReference type="Proteomes" id="UP000215914">
    <property type="component" value="Chromosome 6"/>
</dbReference>